<evidence type="ECO:0000313" key="3">
    <source>
        <dbReference type="Proteomes" id="UP001188597"/>
    </source>
</evidence>
<organism evidence="2 3">
    <name type="scientific">Escallonia herrerae</name>
    <dbReference type="NCBI Taxonomy" id="1293975"/>
    <lineage>
        <taxon>Eukaryota</taxon>
        <taxon>Viridiplantae</taxon>
        <taxon>Streptophyta</taxon>
        <taxon>Embryophyta</taxon>
        <taxon>Tracheophyta</taxon>
        <taxon>Spermatophyta</taxon>
        <taxon>Magnoliopsida</taxon>
        <taxon>eudicotyledons</taxon>
        <taxon>Gunneridae</taxon>
        <taxon>Pentapetalae</taxon>
        <taxon>asterids</taxon>
        <taxon>campanulids</taxon>
        <taxon>Escalloniales</taxon>
        <taxon>Escalloniaceae</taxon>
        <taxon>Escallonia</taxon>
    </lineage>
</organism>
<evidence type="ECO:0000313" key="2">
    <source>
        <dbReference type="EMBL" id="KAK3005971.1"/>
    </source>
</evidence>
<dbReference type="AlphaFoldDB" id="A0AA89AMD7"/>
<dbReference type="Proteomes" id="UP001188597">
    <property type="component" value="Unassembled WGS sequence"/>
</dbReference>
<accession>A0AA89AMD7</accession>
<feature type="region of interest" description="Disordered" evidence="1">
    <location>
        <begin position="18"/>
        <end position="41"/>
    </location>
</feature>
<protein>
    <submittedName>
        <fullName evidence="2">Uncharacterized protein</fullName>
    </submittedName>
</protein>
<dbReference type="EMBL" id="JAVXUP010002057">
    <property type="protein sequence ID" value="KAK3005971.1"/>
    <property type="molecule type" value="Genomic_DNA"/>
</dbReference>
<feature type="region of interest" description="Disordered" evidence="1">
    <location>
        <begin position="411"/>
        <end position="440"/>
    </location>
</feature>
<reference evidence="2" key="1">
    <citation type="submission" date="2022-12" db="EMBL/GenBank/DDBJ databases">
        <title>Draft genome assemblies for two species of Escallonia (Escalloniales).</title>
        <authorList>
            <person name="Chanderbali A."/>
            <person name="Dervinis C."/>
            <person name="Anghel I."/>
            <person name="Soltis D."/>
            <person name="Soltis P."/>
            <person name="Zapata F."/>
        </authorList>
    </citation>
    <scope>NUCLEOTIDE SEQUENCE</scope>
    <source>
        <strain evidence="2">UCBG64.0493</strain>
        <tissue evidence="2">Leaf</tissue>
    </source>
</reference>
<sequence>MSVGAKATLVVTPVNEEETDPYLQFRPSASSENEEAKEEKQEKKVIREKCMLYLVCEFAAGDHACKIYPIEVGPGAQAKGVPSLRPPTAPPKPVISFSFVRHASPMLYPKYDPTIVGPIRGVWDDRDPDVKETWRCFVIGDELASHDFEALDVQFFHSGREPTSRWTSLPQPPVSRVERPPLWATATGHRIYSHAIIEDNSVILLATSGEGVFSYRVSECIWTRVDCSSPGPGPSTRIILPFRQTDTFFGPLGAYIACSSAYYPGIGRADYCAFRPYGPEPECLIAHEGKSAPKGSYDKIPVSGLLTMPLSRVDDVFVSNLGDERGVCVVRHGVDHEDYWGFGSNKPFDLTRVSRPLVAIDVFYPSMNPSSDAITAKDQFSVSIQIGVSWFPLVRVRACLPVQVLHGTAGGMSPQVQARNQQHSGPAPDKRTEMNPNLNPRAAGPEESLIGIPGTVGLIFPSVCLLVSYLLLNWGGENSGVCVLLNQCKLKLEGYVQLVSSFAVTILQCYV</sequence>
<dbReference type="Pfam" id="PF07893">
    <property type="entry name" value="DUF1668"/>
    <property type="match status" value="1"/>
</dbReference>
<proteinExistence type="predicted"/>
<feature type="compositionally biased region" description="Polar residues" evidence="1">
    <location>
        <begin position="414"/>
        <end position="424"/>
    </location>
</feature>
<comment type="caution">
    <text evidence="2">The sequence shown here is derived from an EMBL/GenBank/DDBJ whole genome shotgun (WGS) entry which is preliminary data.</text>
</comment>
<evidence type="ECO:0000256" key="1">
    <source>
        <dbReference type="SAM" id="MobiDB-lite"/>
    </source>
</evidence>
<gene>
    <name evidence="2" type="ORF">RJ639_017275</name>
</gene>
<keyword evidence="3" id="KW-1185">Reference proteome</keyword>
<dbReference type="InterPro" id="IPR012871">
    <property type="entry name" value="DUF1668_ORYSA"/>
</dbReference>
<name>A0AA89AMD7_9ASTE</name>